<accession>A0A1Y5PNW7</accession>
<sequence length="423" mass="43874">MISTVTPRPHRVLAGAAVIAAATGLMACSAAPGSAEPGVEMTAAQVPWDQIGAGWMLASWNPVPGRRPGEQVPDGEPRVAPSTLFLLDPNGRRYAVGSLPVVGADPADDNPGYPAGLADWSRDGRHALLQEDGTCPLTKDAKGWHCTDPSASRVHTTFTDIDLTTGVTRTFTIPAAVDGDYTGPADQSVLLSPRYPEKSTWRRVDLTGAEQLRYPTDLGPAGRFTGAFLPSPDGTQLVASGDKGMVMVGDDGAVGQLLPIPDTITKCRPVRWWTPSVVLADCTDVASEGDQLWTVPADGGRPAALTAPNSGHEDSGFGRDLHDADAWQLPGGTYIQSLGACGTVFVSQLTSDMHSTPVTIPGVSSSSVAIVGTAGDKLVVEGHAGCGPGTSLVAFDPATNSAKVLLGPKVNGGSVQRAIIYRK</sequence>
<dbReference type="AlphaFoldDB" id="A0A1Y5PNW7"/>
<dbReference type="EMBL" id="FLQS01000064">
    <property type="protein sequence ID" value="SBS79019.1"/>
    <property type="molecule type" value="Genomic_DNA"/>
</dbReference>
<feature type="chain" id="PRO_5039420633" evidence="1">
    <location>
        <begin position="28"/>
        <end position="423"/>
    </location>
</feature>
<proteinExistence type="predicted"/>
<evidence type="ECO:0000256" key="1">
    <source>
        <dbReference type="SAM" id="SignalP"/>
    </source>
</evidence>
<gene>
    <name evidence="2" type="ORF">MHPYR_670014</name>
</gene>
<protein>
    <submittedName>
        <fullName evidence="2">Uncharacterized protein</fullName>
    </submittedName>
</protein>
<feature type="signal peptide" evidence="1">
    <location>
        <begin position="1"/>
        <end position="27"/>
    </location>
</feature>
<reference evidence="2" key="1">
    <citation type="submission" date="2016-03" db="EMBL/GenBank/DDBJ databases">
        <authorList>
            <person name="Ploux O."/>
        </authorList>
    </citation>
    <scope>NUCLEOTIDE SEQUENCE</scope>
    <source>
        <strain evidence="2">UC10</strain>
    </source>
</reference>
<evidence type="ECO:0000313" key="2">
    <source>
        <dbReference type="EMBL" id="SBS79019.1"/>
    </source>
</evidence>
<keyword evidence="1" id="KW-0732">Signal</keyword>
<organism evidence="2">
    <name type="scientific">uncultured Mycobacterium sp</name>
    <dbReference type="NCBI Taxonomy" id="171292"/>
    <lineage>
        <taxon>Bacteria</taxon>
        <taxon>Bacillati</taxon>
        <taxon>Actinomycetota</taxon>
        <taxon>Actinomycetes</taxon>
        <taxon>Mycobacteriales</taxon>
        <taxon>Mycobacteriaceae</taxon>
        <taxon>Mycobacterium</taxon>
        <taxon>environmental samples</taxon>
    </lineage>
</organism>
<name>A0A1Y5PNW7_9MYCO</name>